<comment type="caution">
    <text evidence="5">The sequence shown here is derived from an EMBL/GenBank/DDBJ whole genome shotgun (WGS) entry which is preliminary data.</text>
</comment>
<name>A0A2P6MM07_ALKUR</name>
<feature type="compositionally biased region" description="Acidic residues" evidence="3">
    <location>
        <begin position="40"/>
        <end position="87"/>
    </location>
</feature>
<reference evidence="5 6" key="1">
    <citation type="submission" date="2018-03" db="EMBL/GenBank/DDBJ databases">
        <title>Bacillus urumqiensis sp. nov., a moderately haloalkaliphilic bacterium isolated from a salt lake.</title>
        <authorList>
            <person name="Zhao B."/>
            <person name="Liao Z."/>
        </authorList>
    </citation>
    <scope>NUCLEOTIDE SEQUENCE [LARGE SCALE GENOMIC DNA]</scope>
    <source>
        <strain evidence="5 6">BZ-SZ-XJ18</strain>
    </source>
</reference>
<dbReference type="InterPro" id="IPR006059">
    <property type="entry name" value="SBP"/>
</dbReference>
<evidence type="ECO:0000313" key="6">
    <source>
        <dbReference type="Proteomes" id="UP000243650"/>
    </source>
</evidence>
<dbReference type="SUPFAM" id="SSF53850">
    <property type="entry name" value="Periplasmic binding protein-like II"/>
    <property type="match status" value="1"/>
</dbReference>
<accession>A0A2P6MM07</accession>
<keyword evidence="2 4" id="KW-0732">Signal</keyword>
<feature type="chain" id="PRO_5015137166" evidence="4">
    <location>
        <begin position="23"/>
        <end position="403"/>
    </location>
</feature>
<keyword evidence="1" id="KW-0410">Iron transport</keyword>
<sequence>MVTALIPAVSLFALAACGGDNAEETNAGNNAAETENTAETNEEPEEEEAPEENEAENTEENNMGNEEENADAENENGSEEADADGEGGEVNLYTSRHYDTDEALYEQFTEETGIEVNVVSGDADELIQRLEREGEATEGDVFITADAGRLHRAKEAGVLQSVDSEVLNENIPENYRDADSEWFGLTKRARVLIYDPERVDESELSTYDALTEEEWADRVLIRSSENIYNQSLMASFIELKGEEEARNWAEGIVNNMARDPQGGDRDQAFGVAAGEGDVAIMNSYYFGQMLNSSEQEEVDAAESLEVFFPDQDGDGTHVNVSGAGVTANGPNNEEAIEFVEFLSSEEAQGDFSEANYEYPVNPNVEPSELLQSWGDFEEQDIDLTILGENNAQALMLMNEVGWQ</sequence>
<evidence type="ECO:0000256" key="3">
    <source>
        <dbReference type="SAM" id="MobiDB-lite"/>
    </source>
</evidence>
<dbReference type="GO" id="GO:0006826">
    <property type="term" value="P:iron ion transport"/>
    <property type="evidence" value="ECO:0007669"/>
    <property type="project" value="UniProtKB-KW"/>
</dbReference>
<keyword evidence="1" id="KW-0408">Iron</keyword>
<keyword evidence="1" id="KW-0813">Transport</keyword>
<gene>
    <name evidence="5" type="ORF">C6I21_00150</name>
</gene>
<feature type="region of interest" description="Disordered" evidence="3">
    <location>
        <begin position="24"/>
        <end position="91"/>
    </location>
</feature>
<proteinExistence type="predicted"/>
<dbReference type="Pfam" id="PF13416">
    <property type="entry name" value="SBP_bac_8"/>
    <property type="match status" value="1"/>
</dbReference>
<keyword evidence="6" id="KW-1185">Reference proteome</keyword>
<feature type="signal peptide" evidence="4">
    <location>
        <begin position="1"/>
        <end position="22"/>
    </location>
</feature>
<evidence type="ECO:0000256" key="1">
    <source>
        <dbReference type="ARBA" id="ARBA00022496"/>
    </source>
</evidence>
<dbReference type="PANTHER" id="PTHR30006:SF15">
    <property type="entry name" value="IRON-UTILIZATION PERIPLASMIC PROTEIN"/>
    <property type="match status" value="1"/>
</dbReference>
<dbReference type="CDD" id="cd13542">
    <property type="entry name" value="PBP2_FutA1_ilke"/>
    <property type="match status" value="1"/>
</dbReference>
<dbReference type="Gene3D" id="3.40.190.10">
    <property type="entry name" value="Periplasmic binding protein-like II"/>
    <property type="match status" value="2"/>
</dbReference>
<evidence type="ECO:0000256" key="2">
    <source>
        <dbReference type="ARBA" id="ARBA00022729"/>
    </source>
</evidence>
<dbReference type="Proteomes" id="UP000243650">
    <property type="component" value="Unassembled WGS sequence"/>
</dbReference>
<dbReference type="EMBL" id="PVNS01000001">
    <property type="protein sequence ID" value="PRO67305.1"/>
    <property type="molecule type" value="Genomic_DNA"/>
</dbReference>
<protein>
    <submittedName>
        <fullName evidence="5">Fe(3+) ABC transporter substrate-binding protein</fullName>
    </submittedName>
</protein>
<evidence type="ECO:0000313" key="5">
    <source>
        <dbReference type="EMBL" id="PRO67305.1"/>
    </source>
</evidence>
<feature type="compositionally biased region" description="Low complexity" evidence="3">
    <location>
        <begin position="24"/>
        <end position="39"/>
    </location>
</feature>
<dbReference type="OrthoDB" id="9769319at2"/>
<dbReference type="AlphaFoldDB" id="A0A2P6MM07"/>
<keyword evidence="1" id="KW-0406">Ion transport</keyword>
<evidence type="ECO:0000256" key="4">
    <source>
        <dbReference type="SAM" id="SignalP"/>
    </source>
</evidence>
<organism evidence="5 6">
    <name type="scientific">Alkalicoccus urumqiensis</name>
    <name type="common">Bacillus urumqiensis</name>
    <dbReference type="NCBI Taxonomy" id="1548213"/>
    <lineage>
        <taxon>Bacteria</taxon>
        <taxon>Bacillati</taxon>
        <taxon>Bacillota</taxon>
        <taxon>Bacilli</taxon>
        <taxon>Bacillales</taxon>
        <taxon>Bacillaceae</taxon>
        <taxon>Alkalicoccus</taxon>
    </lineage>
</organism>
<dbReference type="PANTHER" id="PTHR30006">
    <property type="entry name" value="THIAMINE-BINDING PERIPLASMIC PROTEIN-RELATED"/>
    <property type="match status" value="1"/>
</dbReference>
<dbReference type="GO" id="GO:0030288">
    <property type="term" value="C:outer membrane-bounded periplasmic space"/>
    <property type="evidence" value="ECO:0007669"/>
    <property type="project" value="TreeGrafter"/>
</dbReference>